<feature type="transmembrane region" description="Helical" evidence="7">
    <location>
        <begin position="263"/>
        <end position="282"/>
    </location>
</feature>
<feature type="transmembrane region" description="Helical" evidence="7">
    <location>
        <begin position="124"/>
        <end position="151"/>
    </location>
</feature>
<proteinExistence type="inferred from homology"/>
<evidence type="ECO:0000313" key="10">
    <source>
        <dbReference type="Proteomes" id="UP000012081"/>
    </source>
</evidence>
<evidence type="ECO:0000256" key="7">
    <source>
        <dbReference type="RuleBase" id="RU363032"/>
    </source>
</evidence>
<evidence type="ECO:0000313" key="9">
    <source>
        <dbReference type="EMBL" id="EMT53957.1"/>
    </source>
</evidence>
<dbReference type="GO" id="GO:0005886">
    <property type="term" value="C:plasma membrane"/>
    <property type="evidence" value="ECO:0007669"/>
    <property type="project" value="UniProtKB-SubCell"/>
</dbReference>
<organism evidence="9 10">
    <name type="scientific">Brevibacillus borstelensis AK1</name>
    <dbReference type="NCBI Taxonomy" id="1300222"/>
    <lineage>
        <taxon>Bacteria</taxon>
        <taxon>Bacillati</taxon>
        <taxon>Bacillota</taxon>
        <taxon>Bacilli</taxon>
        <taxon>Bacillales</taxon>
        <taxon>Paenibacillaceae</taxon>
        <taxon>Brevibacillus</taxon>
    </lineage>
</organism>
<reference evidence="9 10" key="1">
    <citation type="submission" date="2013-03" db="EMBL/GenBank/DDBJ databases">
        <title>Assembly of a new bacterial strain Brevibacillus borstelensis AK1.</title>
        <authorList>
            <person name="Rajan I."/>
            <person name="PoliReddy D."/>
            <person name="Sugumar T."/>
            <person name="Rathinam K."/>
            <person name="Alqarawi S."/>
            <person name="Khalil A.B."/>
            <person name="Sivakumar N."/>
        </authorList>
    </citation>
    <scope>NUCLEOTIDE SEQUENCE [LARGE SCALE GENOMIC DNA]</scope>
    <source>
        <strain evidence="9 10">AK1</strain>
    </source>
</reference>
<feature type="transmembrane region" description="Helical" evidence="7">
    <location>
        <begin position="163"/>
        <end position="182"/>
    </location>
</feature>
<dbReference type="PANTHER" id="PTHR43163">
    <property type="entry name" value="DIPEPTIDE TRANSPORT SYSTEM PERMEASE PROTEIN DPPB-RELATED"/>
    <property type="match status" value="1"/>
</dbReference>
<dbReference type="Pfam" id="PF19300">
    <property type="entry name" value="BPD_transp_1_N"/>
    <property type="match status" value="1"/>
</dbReference>
<evidence type="ECO:0000256" key="1">
    <source>
        <dbReference type="ARBA" id="ARBA00004651"/>
    </source>
</evidence>
<dbReference type="STRING" id="1300222.I532_00085"/>
<keyword evidence="2 7" id="KW-0813">Transport</keyword>
<dbReference type="GO" id="GO:0055085">
    <property type="term" value="P:transmembrane transport"/>
    <property type="evidence" value="ECO:0007669"/>
    <property type="project" value="InterPro"/>
</dbReference>
<keyword evidence="5 7" id="KW-1133">Transmembrane helix</keyword>
<dbReference type="AlphaFoldDB" id="M8DKG2"/>
<evidence type="ECO:0000256" key="6">
    <source>
        <dbReference type="ARBA" id="ARBA00023136"/>
    </source>
</evidence>
<dbReference type="Proteomes" id="UP000012081">
    <property type="component" value="Unassembled WGS sequence"/>
</dbReference>
<dbReference type="PATRIC" id="fig|1300222.3.peg.18"/>
<name>M8DKG2_9BACL</name>
<evidence type="ECO:0000256" key="5">
    <source>
        <dbReference type="ARBA" id="ARBA00022989"/>
    </source>
</evidence>
<dbReference type="Gene3D" id="1.10.3720.10">
    <property type="entry name" value="MetI-like"/>
    <property type="match status" value="1"/>
</dbReference>
<sequence length="302" mass="32890">MVLFGVTLLSFLLASISPVDPAEAYALRVTQQPTPEQIAAIRVELGLHLPLHQQYFRWVGNLLQGDLGISYLTKKPVLSDIAEKLPVTLQLVGLALVWVALVTVPIGILTALKPGTLFDQAVRWATILGISLPSFWLGFLLLLLFTLILPVFQVVNAGTLGSLILPSLTLAVPAASAFIRLFRATLLSNLNKDYVVYARARGIRQSRIVWVHVVKNSLPPLITLFCQYVGLLVTGSAVVESLFSLPGIGMHLVNASMARDLPTVNGCVLVIALIFVLTRTAAELINARLNPKLTDKEERLYG</sequence>
<dbReference type="InterPro" id="IPR000515">
    <property type="entry name" value="MetI-like"/>
</dbReference>
<keyword evidence="6 7" id="KW-0472">Membrane</keyword>
<dbReference type="Pfam" id="PF00528">
    <property type="entry name" value="BPD_transp_1"/>
    <property type="match status" value="1"/>
</dbReference>
<feature type="domain" description="ABC transmembrane type-1" evidence="8">
    <location>
        <begin position="85"/>
        <end position="286"/>
    </location>
</feature>
<evidence type="ECO:0000259" key="8">
    <source>
        <dbReference type="PROSITE" id="PS50928"/>
    </source>
</evidence>
<keyword evidence="3" id="KW-1003">Cell membrane</keyword>
<dbReference type="InterPro" id="IPR045621">
    <property type="entry name" value="BPD_transp_1_N"/>
</dbReference>
<dbReference type="PROSITE" id="PS50928">
    <property type="entry name" value="ABC_TM1"/>
    <property type="match status" value="1"/>
</dbReference>
<comment type="subcellular location">
    <subcellularLocation>
        <location evidence="1 7">Cell membrane</location>
        <topology evidence="1 7">Multi-pass membrane protein</topology>
    </subcellularLocation>
</comment>
<dbReference type="EMBL" id="APBN01000001">
    <property type="protein sequence ID" value="EMT53957.1"/>
    <property type="molecule type" value="Genomic_DNA"/>
</dbReference>
<dbReference type="SUPFAM" id="SSF161098">
    <property type="entry name" value="MetI-like"/>
    <property type="match status" value="1"/>
</dbReference>
<feature type="transmembrane region" description="Helical" evidence="7">
    <location>
        <begin position="87"/>
        <end position="112"/>
    </location>
</feature>
<keyword evidence="10" id="KW-1185">Reference proteome</keyword>
<dbReference type="CDD" id="cd06261">
    <property type="entry name" value="TM_PBP2"/>
    <property type="match status" value="1"/>
</dbReference>
<accession>M8DKG2</accession>
<comment type="caution">
    <text evidence="9">The sequence shown here is derived from an EMBL/GenBank/DDBJ whole genome shotgun (WGS) entry which is preliminary data.</text>
</comment>
<comment type="similarity">
    <text evidence="7">Belongs to the binding-protein-dependent transport system permease family.</text>
</comment>
<feature type="transmembrane region" description="Helical" evidence="7">
    <location>
        <begin position="221"/>
        <end position="243"/>
    </location>
</feature>
<keyword evidence="4 7" id="KW-0812">Transmembrane</keyword>
<protein>
    <submittedName>
        <fullName evidence="9">Binding-protein-dependent transport system inner membrane protein</fullName>
    </submittedName>
</protein>
<gene>
    <name evidence="9" type="ORF">I532_00085</name>
</gene>
<dbReference type="InterPro" id="IPR035906">
    <property type="entry name" value="MetI-like_sf"/>
</dbReference>
<dbReference type="PANTHER" id="PTHR43163:SF6">
    <property type="entry name" value="DIPEPTIDE TRANSPORT SYSTEM PERMEASE PROTEIN DPPB-RELATED"/>
    <property type="match status" value="1"/>
</dbReference>
<evidence type="ECO:0000256" key="4">
    <source>
        <dbReference type="ARBA" id="ARBA00022692"/>
    </source>
</evidence>
<evidence type="ECO:0000256" key="2">
    <source>
        <dbReference type="ARBA" id="ARBA00022448"/>
    </source>
</evidence>
<evidence type="ECO:0000256" key="3">
    <source>
        <dbReference type="ARBA" id="ARBA00022475"/>
    </source>
</evidence>